<name>A0A7Z0AAX4_9MICO</name>
<dbReference type="AlphaFoldDB" id="A0A7Z0AAX4"/>
<evidence type="ECO:0000313" key="6">
    <source>
        <dbReference type="EMBL" id="NYI66841.1"/>
    </source>
</evidence>
<organism evidence="6 7">
    <name type="scientific">Spelaeicoccus albus</name>
    <dbReference type="NCBI Taxonomy" id="1280376"/>
    <lineage>
        <taxon>Bacteria</taxon>
        <taxon>Bacillati</taxon>
        <taxon>Actinomycetota</taxon>
        <taxon>Actinomycetes</taxon>
        <taxon>Micrococcales</taxon>
        <taxon>Brevibacteriaceae</taxon>
        <taxon>Spelaeicoccus</taxon>
    </lineage>
</organism>
<evidence type="ECO:0000256" key="2">
    <source>
        <dbReference type="ARBA" id="ARBA00023125"/>
    </source>
</evidence>
<dbReference type="Proteomes" id="UP000539111">
    <property type="component" value="Unassembled WGS sequence"/>
</dbReference>
<dbReference type="Pfam" id="PF00440">
    <property type="entry name" value="TetR_N"/>
    <property type="match status" value="1"/>
</dbReference>
<dbReference type="InterPro" id="IPR036271">
    <property type="entry name" value="Tet_transcr_reg_TetR-rel_C_sf"/>
</dbReference>
<keyword evidence="7" id="KW-1185">Reference proteome</keyword>
<protein>
    <submittedName>
        <fullName evidence="6">AcrR family transcriptional regulator</fullName>
    </submittedName>
</protein>
<evidence type="ECO:0000313" key="7">
    <source>
        <dbReference type="Proteomes" id="UP000539111"/>
    </source>
</evidence>
<dbReference type="SUPFAM" id="SSF48498">
    <property type="entry name" value="Tetracyclin repressor-like, C-terminal domain"/>
    <property type="match status" value="1"/>
</dbReference>
<comment type="caution">
    <text evidence="6">The sequence shown here is derived from an EMBL/GenBank/DDBJ whole genome shotgun (WGS) entry which is preliminary data.</text>
</comment>
<feature type="domain" description="HTH tetR-type" evidence="5">
    <location>
        <begin position="8"/>
        <end position="68"/>
    </location>
</feature>
<dbReference type="PANTHER" id="PTHR30055">
    <property type="entry name" value="HTH-TYPE TRANSCRIPTIONAL REGULATOR RUTR"/>
    <property type="match status" value="1"/>
</dbReference>
<dbReference type="InterPro" id="IPR050109">
    <property type="entry name" value="HTH-type_TetR-like_transc_reg"/>
</dbReference>
<accession>A0A7Z0AAX4</accession>
<keyword evidence="3" id="KW-0804">Transcription</keyword>
<feature type="DNA-binding region" description="H-T-H motif" evidence="4">
    <location>
        <begin position="31"/>
        <end position="50"/>
    </location>
</feature>
<gene>
    <name evidence="6" type="ORF">BJY26_001147</name>
</gene>
<evidence type="ECO:0000256" key="3">
    <source>
        <dbReference type="ARBA" id="ARBA00023163"/>
    </source>
</evidence>
<evidence type="ECO:0000256" key="1">
    <source>
        <dbReference type="ARBA" id="ARBA00023015"/>
    </source>
</evidence>
<keyword evidence="1" id="KW-0805">Transcription regulation</keyword>
<evidence type="ECO:0000259" key="5">
    <source>
        <dbReference type="PROSITE" id="PS50977"/>
    </source>
</evidence>
<dbReference type="InterPro" id="IPR009057">
    <property type="entry name" value="Homeodomain-like_sf"/>
</dbReference>
<dbReference type="GO" id="GO:0000976">
    <property type="term" value="F:transcription cis-regulatory region binding"/>
    <property type="evidence" value="ECO:0007669"/>
    <property type="project" value="TreeGrafter"/>
</dbReference>
<dbReference type="SUPFAM" id="SSF46689">
    <property type="entry name" value="Homeodomain-like"/>
    <property type="match status" value="1"/>
</dbReference>
<dbReference type="EMBL" id="JACBZP010000001">
    <property type="protein sequence ID" value="NYI66841.1"/>
    <property type="molecule type" value="Genomic_DNA"/>
</dbReference>
<reference evidence="6 7" key="1">
    <citation type="submission" date="2020-07" db="EMBL/GenBank/DDBJ databases">
        <title>Sequencing the genomes of 1000 actinobacteria strains.</title>
        <authorList>
            <person name="Klenk H.-P."/>
        </authorList>
    </citation>
    <scope>NUCLEOTIDE SEQUENCE [LARGE SCALE GENOMIC DNA]</scope>
    <source>
        <strain evidence="6 7">DSM 26341</strain>
    </source>
</reference>
<dbReference type="PANTHER" id="PTHR30055:SF234">
    <property type="entry name" value="HTH-TYPE TRANSCRIPTIONAL REGULATOR BETI"/>
    <property type="match status" value="1"/>
</dbReference>
<dbReference type="InterPro" id="IPR001647">
    <property type="entry name" value="HTH_TetR"/>
</dbReference>
<dbReference type="PROSITE" id="PS50977">
    <property type="entry name" value="HTH_TETR_2"/>
    <property type="match status" value="1"/>
</dbReference>
<keyword evidence="2 4" id="KW-0238">DNA-binding</keyword>
<evidence type="ECO:0000256" key="4">
    <source>
        <dbReference type="PROSITE-ProRule" id="PRU00335"/>
    </source>
</evidence>
<dbReference type="RefSeq" id="WP_179426456.1">
    <property type="nucleotide sequence ID" value="NZ_JACBZP010000001.1"/>
</dbReference>
<proteinExistence type="predicted"/>
<sequence>MARPRTQERRREDLIQAALTAAAGRGLRQLSMTDVANEAGLTRGALLYYYDDLNSLLVEAHAAGIQRVGDEREALVSGADGPSQKLGIAIESGLPSGPDDALMRLLYEFDVLAGTSELHDRLVRKLYRRQLAVFTEILEAGAAADSFNPVGEIPDIAMNFVALEDAYGLHIVAGNSLITVDAARRAIRLYASQAGCPAIMPRKPTG</sequence>
<dbReference type="Gene3D" id="1.10.357.10">
    <property type="entry name" value="Tetracycline Repressor, domain 2"/>
    <property type="match status" value="1"/>
</dbReference>
<dbReference type="GO" id="GO:0003700">
    <property type="term" value="F:DNA-binding transcription factor activity"/>
    <property type="evidence" value="ECO:0007669"/>
    <property type="project" value="TreeGrafter"/>
</dbReference>